<dbReference type="AlphaFoldDB" id="A0A4R2JT49"/>
<gene>
    <name evidence="1" type="ORF">EV192_102269</name>
</gene>
<accession>A0A4R2JT49</accession>
<dbReference type="RefSeq" id="WP_132113675.1">
    <property type="nucleotide sequence ID" value="NZ_SLWS01000002.1"/>
</dbReference>
<comment type="caution">
    <text evidence="1">The sequence shown here is derived from an EMBL/GenBank/DDBJ whole genome shotgun (WGS) entry which is preliminary data.</text>
</comment>
<dbReference type="Proteomes" id="UP000295680">
    <property type="component" value="Unassembled WGS sequence"/>
</dbReference>
<evidence type="ECO:0000313" key="1">
    <source>
        <dbReference type="EMBL" id="TCO62132.1"/>
    </source>
</evidence>
<sequence length="69" mass="6604">MVSNGARVEDQAGWFVQGSVGGGTGFPGGSGTIAYGNSPDGPVWTATALGGVGAGAGGEAGGSYTWVFH</sequence>
<name>A0A4R2JT49_9PSEU</name>
<keyword evidence="2" id="KW-1185">Reference proteome</keyword>
<evidence type="ECO:0000313" key="2">
    <source>
        <dbReference type="Proteomes" id="UP000295680"/>
    </source>
</evidence>
<reference evidence="1 2" key="1">
    <citation type="submission" date="2019-03" db="EMBL/GenBank/DDBJ databases">
        <title>Genomic Encyclopedia of Type Strains, Phase IV (KMG-IV): sequencing the most valuable type-strain genomes for metagenomic binning, comparative biology and taxonomic classification.</title>
        <authorList>
            <person name="Goeker M."/>
        </authorList>
    </citation>
    <scope>NUCLEOTIDE SEQUENCE [LARGE SCALE GENOMIC DNA]</scope>
    <source>
        <strain evidence="1 2">DSM 45934</strain>
    </source>
</reference>
<organism evidence="1 2">
    <name type="scientific">Actinocrispum wychmicini</name>
    <dbReference type="NCBI Taxonomy" id="1213861"/>
    <lineage>
        <taxon>Bacteria</taxon>
        <taxon>Bacillati</taxon>
        <taxon>Actinomycetota</taxon>
        <taxon>Actinomycetes</taxon>
        <taxon>Pseudonocardiales</taxon>
        <taxon>Pseudonocardiaceae</taxon>
        <taxon>Actinocrispum</taxon>
    </lineage>
</organism>
<protein>
    <submittedName>
        <fullName evidence="1">Uncharacterized protein</fullName>
    </submittedName>
</protein>
<dbReference type="EMBL" id="SLWS01000002">
    <property type="protein sequence ID" value="TCO62132.1"/>
    <property type="molecule type" value="Genomic_DNA"/>
</dbReference>
<proteinExistence type="predicted"/>